<proteinExistence type="predicted"/>
<keyword evidence="1" id="KW-0732">Signal</keyword>
<gene>
    <name evidence="2" type="ORF">GCG54_00010340</name>
</gene>
<dbReference type="GeneID" id="69017468"/>
<reference evidence="2" key="1">
    <citation type="journal article" date="2020" name="Phytopathology">
        <title>Genome sequence and comparative analysis of Colletotrichum gloeosporioides isolated from Liriodendron leaves.</title>
        <authorList>
            <person name="Fu F.F."/>
            <person name="Hao Z."/>
            <person name="Wang P."/>
            <person name="Lu Y."/>
            <person name="Xue L.J."/>
            <person name="Wei G."/>
            <person name="Tian Y."/>
            <person name="Baishi H."/>
            <person name="Xu H."/>
            <person name="Shi J."/>
            <person name="Cheng T."/>
            <person name="Wang G."/>
            <person name="Yi Y."/>
            <person name="Chen J."/>
        </authorList>
    </citation>
    <scope>NUCLEOTIDE SEQUENCE</scope>
    <source>
        <strain evidence="2">Lc1</strain>
    </source>
</reference>
<feature type="signal peptide" evidence="1">
    <location>
        <begin position="1"/>
        <end position="17"/>
    </location>
</feature>
<evidence type="ECO:0000313" key="3">
    <source>
        <dbReference type="Proteomes" id="UP000613401"/>
    </source>
</evidence>
<protein>
    <submittedName>
        <fullName evidence="2">Uncharacterized protein</fullName>
    </submittedName>
</protein>
<feature type="chain" id="PRO_5034416273" evidence="1">
    <location>
        <begin position="18"/>
        <end position="119"/>
    </location>
</feature>
<sequence length="119" mass="13830">MITYFWLFLVTFSVTIFFNRNHTGLKWSPCTLAAQVSLIQSSNILDELANIPTDSLNDAVRSWPKKGLRLHLGYWKKENSNLVIYGVRFLQTNDTHTTSDLDPERGIRNFDTRVPYNTY</sequence>
<organism evidence="2 3">
    <name type="scientific">Colletotrichum gloeosporioides</name>
    <name type="common">Anthracnose fungus</name>
    <name type="synonym">Glomerella cingulata</name>
    <dbReference type="NCBI Taxonomy" id="474922"/>
    <lineage>
        <taxon>Eukaryota</taxon>
        <taxon>Fungi</taxon>
        <taxon>Dikarya</taxon>
        <taxon>Ascomycota</taxon>
        <taxon>Pezizomycotina</taxon>
        <taxon>Sordariomycetes</taxon>
        <taxon>Hypocreomycetidae</taxon>
        <taxon>Glomerellales</taxon>
        <taxon>Glomerellaceae</taxon>
        <taxon>Colletotrichum</taxon>
        <taxon>Colletotrichum gloeosporioides species complex</taxon>
    </lineage>
</organism>
<evidence type="ECO:0000313" key="2">
    <source>
        <dbReference type="EMBL" id="KAF3811004.1"/>
    </source>
</evidence>
<comment type="caution">
    <text evidence="2">The sequence shown here is derived from an EMBL/GenBank/DDBJ whole genome shotgun (WGS) entry which is preliminary data.</text>
</comment>
<dbReference type="Proteomes" id="UP000613401">
    <property type="component" value="Unassembled WGS sequence"/>
</dbReference>
<accession>A0A8H4CW16</accession>
<reference evidence="2" key="2">
    <citation type="submission" date="2020-03" db="EMBL/GenBank/DDBJ databases">
        <authorList>
            <person name="Fu F.-F."/>
            <person name="Chen J."/>
        </authorList>
    </citation>
    <scope>NUCLEOTIDE SEQUENCE</scope>
    <source>
        <strain evidence="2">Lc1</strain>
    </source>
</reference>
<dbReference type="EMBL" id="WVTB01000008">
    <property type="protein sequence ID" value="KAF3811004.1"/>
    <property type="molecule type" value="Genomic_DNA"/>
</dbReference>
<keyword evidence="3" id="KW-1185">Reference proteome</keyword>
<dbReference type="RefSeq" id="XP_045270163.1">
    <property type="nucleotide sequence ID" value="XM_045410265.1"/>
</dbReference>
<evidence type="ECO:0000256" key="1">
    <source>
        <dbReference type="SAM" id="SignalP"/>
    </source>
</evidence>
<name>A0A8H4CW16_COLGL</name>
<dbReference type="AlphaFoldDB" id="A0A8H4CW16"/>